<feature type="compositionally biased region" description="Basic and acidic residues" evidence="1">
    <location>
        <begin position="1"/>
        <end position="10"/>
    </location>
</feature>
<reference evidence="2 3" key="1">
    <citation type="submission" date="2020-12" db="EMBL/GenBank/DDBJ databases">
        <title>Complete genome sequence of Mycobacterium heckeshornense JCM 15655T, closely related to a pathogenic non-tuberculous mycobacterial species Mycobacterium xenopi.</title>
        <authorList>
            <person name="Yoshida M."/>
            <person name="Fukano H."/>
            <person name="Asakura T."/>
            <person name="Suzuki M."/>
            <person name="Hoshino Y."/>
        </authorList>
    </citation>
    <scope>NUCLEOTIDE SEQUENCE [LARGE SCALE GENOMIC DNA]</scope>
    <source>
        <strain evidence="2 3">JCM 15655</strain>
    </source>
</reference>
<organism evidence="2 3">
    <name type="scientific">Mycobacterium heckeshornense</name>
    <dbReference type="NCBI Taxonomy" id="110505"/>
    <lineage>
        <taxon>Bacteria</taxon>
        <taxon>Bacillati</taxon>
        <taxon>Actinomycetota</taxon>
        <taxon>Actinomycetes</taxon>
        <taxon>Mycobacteriales</taxon>
        <taxon>Mycobacteriaceae</taxon>
        <taxon>Mycobacterium</taxon>
    </lineage>
</organism>
<evidence type="ECO:0000313" key="2">
    <source>
        <dbReference type="EMBL" id="BCO35219.1"/>
    </source>
</evidence>
<name>A0A7R7GTK9_9MYCO</name>
<gene>
    <name evidence="2" type="ORF">MHEC_16520</name>
</gene>
<accession>A0A7R7GTK9</accession>
<dbReference type="EMBL" id="AP024237">
    <property type="protein sequence ID" value="BCO35219.1"/>
    <property type="molecule type" value="Genomic_DNA"/>
</dbReference>
<feature type="region of interest" description="Disordered" evidence="1">
    <location>
        <begin position="1"/>
        <end position="20"/>
    </location>
</feature>
<protein>
    <submittedName>
        <fullName evidence="2">Uncharacterized protein</fullName>
    </submittedName>
</protein>
<evidence type="ECO:0000256" key="1">
    <source>
        <dbReference type="SAM" id="MobiDB-lite"/>
    </source>
</evidence>
<dbReference type="Proteomes" id="UP000595446">
    <property type="component" value="Chromosome"/>
</dbReference>
<sequence length="55" mass="5972">MSHSRTEIPHHAAGSATASTVAAAQTIAERQLAVPIRFKASTNLVNERDRLFLVE</sequence>
<proteinExistence type="predicted"/>
<dbReference type="AlphaFoldDB" id="A0A7R7GTK9"/>
<evidence type="ECO:0000313" key="3">
    <source>
        <dbReference type="Proteomes" id="UP000595446"/>
    </source>
</evidence>
<keyword evidence="3" id="KW-1185">Reference proteome</keyword>